<protein>
    <submittedName>
        <fullName evidence="1">Uncharacterized protein</fullName>
    </submittedName>
</protein>
<gene>
    <name evidence="1" type="ORF">AVEN_116463_1</name>
</gene>
<evidence type="ECO:0000313" key="1">
    <source>
        <dbReference type="EMBL" id="GBO10285.1"/>
    </source>
</evidence>
<comment type="caution">
    <text evidence="1">The sequence shown here is derived from an EMBL/GenBank/DDBJ whole genome shotgun (WGS) entry which is preliminary data.</text>
</comment>
<dbReference type="EMBL" id="BGPR01035444">
    <property type="protein sequence ID" value="GBO10285.1"/>
    <property type="molecule type" value="Genomic_DNA"/>
</dbReference>
<dbReference type="AlphaFoldDB" id="A0A4Y2UBA8"/>
<organism evidence="1 2">
    <name type="scientific">Araneus ventricosus</name>
    <name type="common">Orbweaver spider</name>
    <name type="synonym">Epeira ventricosa</name>
    <dbReference type="NCBI Taxonomy" id="182803"/>
    <lineage>
        <taxon>Eukaryota</taxon>
        <taxon>Metazoa</taxon>
        <taxon>Ecdysozoa</taxon>
        <taxon>Arthropoda</taxon>
        <taxon>Chelicerata</taxon>
        <taxon>Arachnida</taxon>
        <taxon>Araneae</taxon>
        <taxon>Araneomorphae</taxon>
        <taxon>Entelegynae</taxon>
        <taxon>Araneoidea</taxon>
        <taxon>Araneidae</taxon>
        <taxon>Araneus</taxon>
    </lineage>
</organism>
<proteinExistence type="predicted"/>
<evidence type="ECO:0000313" key="2">
    <source>
        <dbReference type="Proteomes" id="UP000499080"/>
    </source>
</evidence>
<reference evidence="1 2" key="1">
    <citation type="journal article" date="2019" name="Sci. Rep.">
        <title>Orb-weaving spider Araneus ventricosus genome elucidates the spidroin gene catalogue.</title>
        <authorList>
            <person name="Kono N."/>
            <person name="Nakamura H."/>
            <person name="Ohtoshi R."/>
            <person name="Moran D.A.P."/>
            <person name="Shinohara A."/>
            <person name="Yoshida Y."/>
            <person name="Fujiwara M."/>
            <person name="Mori M."/>
            <person name="Tomita M."/>
            <person name="Arakawa K."/>
        </authorList>
    </citation>
    <scope>NUCLEOTIDE SEQUENCE [LARGE SCALE GENOMIC DNA]</scope>
</reference>
<dbReference type="Proteomes" id="UP000499080">
    <property type="component" value="Unassembled WGS sequence"/>
</dbReference>
<keyword evidence="2" id="KW-1185">Reference proteome</keyword>
<name>A0A4Y2UBA8_ARAVE</name>
<accession>A0A4Y2UBA8</accession>
<sequence length="116" mass="13648">MNDQNELLSYDEDAPISEITKRLRNIVNCKQNDRRYLWDKKVEIDISLLDVLAFKCTQLTEKALLNAEVTLQQIEKNEQNTTFSQFQENVSYSDALRGKRKPYTILVYPSMQKMPQ</sequence>